<evidence type="ECO:0000256" key="1">
    <source>
        <dbReference type="SAM" id="MobiDB-lite"/>
    </source>
</evidence>
<dbReference type="InterPro" id="IPR056024">
    <property type="entry name" value="DUF7605"/>
</dbReference>
<protein>
    <recommendedName>
        <fullName evidence="6">G domain-containing protein</fullName>
    </recommendedName>
</protein>
<dbReference type="AlphaFoldDB" id="A0AAI9E9R1"/>
<dbReference type="GO" id="GO:0016887">
    <property type="term" value="F:ATP hydrolysis activity"/>
    <property type="evidence" value="ECO:0007669"/>
    <property type="project" value="InterPro"/>
</dbReference>
<accession>A0AAI9E9R1</accession>
<dbReference type="EMBL" id="CAVMBE010000018">
    <property type="protein sequence ID" value="CAK3974273.1"/>
    <property type="molecule type" value="Genomic_DNA"/>
</dbReference>
<reference evidence="4" key="1">
    <citation type="submission" date="2023-11" db="EMBL/GenBank/DDBJ databases">
        <authorList>
            <person name="Alioto T."/>
            <person name="Alioto T."/>
            <person name="Gomez Garrido J."/>
        </authorList>
    </citation>
    <scope>NUCLEOTIDE SEQUENCE</scope>
</reference>
<keyword evidence="5" id="KW-1185">Reference proteome</keyword>
<dbReference type="Pfam" id="PF24564">
    <property type="entry name" value="DUF7605"/>
    <property type="match status" value="1"/>
</dbReference>
<sequence length="939" mass="107370">MTSIPARCIASPSPTPPVKTESASQTTRRSSTPNKELGLFVTHDESEYGDADDDGDDGGDDDEMDSSGDDNVQDSARIKYYDESIESLPKAAAYDPDFKQVPVDTLRLVARISQTVPAGSRKHPKFEHLIDQAERLVKFPVKKKHRINVVGKSGAGKSSLLNCLLGLPGHAKALAGSKACTHVPTAYEGPFDDQTKRFAARIEFFTRDQIRKMMELMVDNYYEYHFENHDGLDTPELANMQNAAETALDTFHGLFRKKQVFATREDGKGYLSQSLQVEYGKTLVADRFASWCEGIVPNTGRNDTTVIYETESEQELRDYIQRYAFGNPKSKEPCLWPLVNIIREGMKGIEFLKYVTLFDWPGSDDTNHLRANASAQRIYDCDEIWIVSSADRIATDPAATTNLIRYGKTIPCALICTGIDDKIDGELVEEIEGYGHDIGNHDELVADESSLQNEIDTLHHKKERADNALSHGWTSNKQGKRKRLSKEARVRYQNDQREIPANINACEERQARLRQEIFELRVHVRKQYIKKLLHDKKLYQHALNGRLELMFASNTHYARHKGRTLSQDPLLPIKDTGIPEIRQYILSAAAPGELKTVQDFLNFEVEVLLKGVGLVTDTVDLKGCEEALKMVESKQQDIEPDRDYFLQSVDWFVQRELIAPLQVAQARYSEGALKVLDAKKKWPYMSLRAFIRKRGCHETRTIPHHSWTEEFIQEMVTELEDYWSALHDAENQYVKVLQDAFIGHCRSVAQTLDRHESKYRLQQHRFEELIEVQARGIEQLCAKFAEDYERALRTIHIEATQADDQCPTGYFFQAMGAAWDEAKEISGPQAKARALTIFETHLKLPGDRSPFAVLCTRMAEAIVKRTQELLTELTEGVKRILGDIRQWLEAMFYEQSNDPQEIEVRQLLEKFHIKAQEEFGEIRDTLKVVERRYQPKTEW</sequence>
<dbReference type="CDD" id="cd00882">
    <property type="entry name" value="Ras_like_GTPase"/>
    <property type="match status" value="1"/>
</dbReference>
<gene>
    <name evidence="4" type="ORF">LECACI_7A003650</name>
</gene>
<dbReference type="Gene3D" id="3.40.50.300">
    <property type="entry name" value="P-loop containing nucleotide triphosphate hydrolases"/>
    <property type="match status" value="1"/>
</dbReference>
<feature type="compositionally biased region" description="Polar residues" evidence="1">
    <location>
        <begin position="21"/>
        <end position="34"/>
    </location>
</feature>
<evidence type="ECO:0000259" key="2">
    <source>
        <dbReference type="Pfam" id="PF00005"/>
    </source>
</evidence>
<feature type="region of interest" description="Disordered" evidence="1">
    <location>
        <begin position="1"/>
        <end position="75"/>
    </location>
</feature>
<evidence type="ECO:0008006" key="6">
    <source>
        <dbReference type="Google" id="ProtNLM"/>
    </source>
</evidence>
<dbReference type="PANTHER" id="PTHR36681:SF3">
    <property type="entry name" value="NUCLEAR GTPASE, GERMINAL CENTER-ASSOCIATED, TANDEM DUPLICATE 3"/>
    <property type="match status" value="1"/>
</dbReference>
<organism evidence="4 5">
    <name type="scientific">Lecanosticta acicola</name>
    <dbReference type="NCBI Taxonomy" id="111012"/>
    <lineage>
        <taxon>Eukaryota</taxon>
        <taxon>Fungi</taxon>
        <taxon>Dikarya</taxon>
        <taxon>Ascomycota</taxon>
        <taxon>Pezizomycotina</taxon>
        <taxon>Dothideomycetes</taxon>
        <taxon>Dothideomycetidae</taxon>
        <taxon>Mycosphaerellales</taxon>
        <taxon>Mycosphaerellaceae</taxon>
        <taxon>Lecanosticta</taxon>
    </lineage>
</organism>
<name>A0AAI9E9R1_9PEZI</name>
<dbReference type="Pfam" id="PF00005">
    <property type="entry name" value="ABC_tran"/>
    <property type="match status" value="1"/>
</dbReference>
<proteinExistence type="predicted"/>
<dbReference type="GO" id="GO:0005524">
    <property type="term" value="F:ATP binding"/>
    <property type="evidence" value="ECO:0007669"/>
    <property type="project" value="InterPro"/>
</dbReference>
<comment type="caution">
    <text evidence="4">The sequence shown here is derived from an EMBL/GenBank/DDBJ whole genome shotgun (WGS) entry which is preliminary data.</text>
</comment>
<evidence type="ECO:0000313" key="4">
    <source>
        <dbReference type="EMBL" id="CAK3974273.1"/>
    </source>
</evidence>
<dbReference type="PANTHER" id="PTHR36681">
    <property type="entry name" value="NUCLEAR GTPASE, GERMINAL CENTER-ASSOCIATED, TANDEM DUPLICATE 3"/>
    <property type="match status" value="1"/>
</dbReference>
<feature type="compositionally biased region" description="Acidic residues" evidence="1">
    <location>
        <begin position="47"/>
        <end position="72"/>
    </location>
</feature>
<dbReference type="Proteomes" id="UP001296104">
    <property type="component" value="Unassembled WGS sequence"/>
</dbReference>
<feature type="domain" description="DUF7605" evidence="3">
    <location>
        <begin position="667"/>
        <end position="843"/>
    </location>
</feature>
<dbReference type="InterPro" id="IPR027417">
    <property type="entry name" value="P-loop_NTPase"/>
</dbReference>
<evidence type="ECO:0000259" key="3">
    <source>
        <dbReference type="Pfam" id="PF24564"/>
    </source>
</evidence>
<feature type="domain" description="ABC transporter" evidence="2">
    <location>
        <begin position="137"/>
        <end position="254"/>
    </location>
</feature>
<dbReference type="SUPFAM" id="SSF52540">
    <property type="entry name" value="P-loop containing nucleoside triphosphate hydrolases"/>
    <property type="match status" value="1"/>
</dbReference>
<dbReference type="InterPro" id="IPR003439">
    <property type="entry name" value="ABC_transporter-like_ATP-bd"/>
</dbReference>
<evidence type="ECO:0000313" key="5">
    <source>
        <dbReference type="Proteomes" id="UP001296104"/>
    </source>
</evidence>